<feature type="domain" description="Amino acid transporter transmembrane" evidence="8">
    <location>
        <begin position="381"/>
        <end position="805"/>
    </location>
</feature>
<comment type="subcellular location">
    <subcellularLocation>
        <location evidence="1">Membrane</location>
        <topology evidence="1">Multi-pass membrane protein</topology>
    </subcellularLocation>
</comment>
<feature type="transmembrane region" description="Helical" evidence="7">
    <location>
        <begin position="459"/>
        <end position="480"/>
    </location>
</feature>
<keyword evidence="10" id="KW-1185">Reference proteome</keyword>
<feature type="transmembrane region" description="Helical" evidence="7">
    <location>
        <begin position="779"/>
        <end position="801"/>
    </location>
</feature>
<feature type="region of interest" description="Disordered" evidence="6">
    <location>
        <begin position="1"/>
        <end position="108"/>
    </location>
</feature>
<protein>
    <recommendedName>
        <fullName evidence="8">Amino acid transporter transmembrane domain-containing protein</fullName>
    </recommendedName>
</protein>
<dbReference type="Proteomes" id="UP001642406">
    <property type="component" value="Unassembled WGS sequence"/>
</dbReference>
<feature type="compositionally biased region" description="Acidic residues" evidence="6">
    <location>
        <begin position="299"/>
        <end position="335"/>
    </location>
</feature>
<dbReference type="InterPro" id="IPR013057">
    <property type="entry name" value="AA_transpt_TM"/>
</dbReference>
<keyword evidence="5 7" id="KW-0472">Membrane</keyword>
<feature type="transmembrane region" description="Helical" evidence="7">
    <location>
        <begin position="748"/>
        <end position="767"/>
    </location>
</feature>
<accession>A0ABP0C7I1</accession>
<feature type="transmembrane region" description="Helical" evidence="7">
    <location>
        <begin position="724"/>
        <end position="742"/>
    </location>
</feature>
<gene>
    <name evidence="9" type="ORF">SBRCBS47491_006684</name>
</gene>
<evidence type="ECO:0000256" key="2">
    <source>
        <dbReference type="ARBA" id="ARBA00008066"/>
    </source>
</evidence>
<evidence type="ECO:0000256" key="6">
    <source>
        <dbReference type="SAM" id="MobiDB-lite"/>
    </source>
</evidence>
<keyword evidence="4 7" id="KW-1133">Transmembrane helix</keyword>
<evidence type="ECO:0000313" key="10">
    <source>
        <dbReference type="Proteomes" id="UP001642406"/>
    </source>
</evidence>
<feature type="transmembrane region" description="Helical" evidence="7">
    <location>
        <begin position="581"/>
        <end position="601"/>
    </location>
</feature>
<feature type="compositionally biased region" description="Low complexity" evidence="6">
    <location>
        <begin position="141"/>
        <end position="158"/>
    </location>
</feature>
<feature type="region of interest" description="Disordered" evidence="6">
    <location>
        <begin position="141"/>
        <end position="225"/>
    </location>
</feature>
<organism evidence="9 10">
    <name type="scientific">Sporothrix bragantina</name>
    <dbReference type="NCBI Taxonomy" id="671064"/>
    <lineage>
        <taxon>Eukaryota</taxon>
        <taxon>Fungi</taxon>
        <taxon>Dikarya</taxon>
        <taxon>Ascomycota</taxon>
        <taxon>Pezizomycotina</taxon>
        <taxon>Sordariomycetes</taxon>
        <taxon>Sordariomycetidae</taxon>
        <taxon>Ophiostomatales</taxon>
        <taxon>Ophiostomataceae</taxon>
        <taxon>Sporothrix</taxon>
    </lineage>
</organism>
<evidence type="ECO:0000256" key="1">
    <source>
        <dbReference type="ARBA" id="ARBA00004141"/>
    </source>
</evidence>
<comment type="caution">
    <text evidence="9">The sequence shown here is derived from an EMBL/GenBank/DDBJ whole genome shotgun (WGS) entry which is preliminary data.</text>
</comment>
<keyword evidence="3 7" id="KW-0812">Transmembrane</keyword>
<comment type="similarity">
    <text evidence="2">Belongs to the amino acid/polyamine transporter 2 family.</text>
</comment>
<feature type="transmembrane region" description="Helical" evidence="7">
    <location>
        <begin position="509"/>
        <end position="528"/>
    </location>
</feature>
<sequence length="808" mass="86767">MTKTPPDSPALAAQERNVARTLAEHLPQGYTADFVPQDQQPAEDTDADDTQGRPDAGGRNNSGTSRGSGSRSRTQPSPGLAPSTKLASPAISGRDEGDENVDNAADDQREEISSLHLQGGDVHRSLFRMAEAPARNQLLQIQPNPQLLTPSPLSLSTTAAQDDSSDRQLDNNSDQQRAPSLDAPRKKPHHQRAATFHGHYAPSDVGSTFGGDGSEHGSEYGGTADSMQVRDMLAPQGFRRDFLLQQIRQRQLQEREATMQRRRTHLRERRAVEFGAGRMPIARNFVEFLELYGHFADEDLEESDDDEEEEEGGDEGQEGYEEEEVEVEAGEDGADLEPGTRGVVRRRPHERQPLLRRGTSGAVRAASASNEAAGDSTGKAKAGMSQAFFTLLKAFVGTGIMFLPKAYNNGGMVFSTVTLLIVSLLSMAGFELLLRCRERYGGGYGDIGLAIAGRRMRSVILGSIALSQLGFVCAGIVFGAENLASFASAVAHANTRRSPGLGDGVDESVLSTNAIIVLEVAVLVPLGFVRDIARLGPAALLGDVFIAIGLAYMYSYDIAAIASRGWHMHETVQFWFNPSGYALTIGATIFTFEGIGLILPIQSSMARPERFRWLLGVVMAIITAAYISVGALGYAAFGTNTKTEVIDNYPRDSGLVQAVQCLYAVAVLAGMPVQLFPAVRIIEGWLFRRRAKSGGVSGGGGASNDTPVYHYSGKRDPRIKWAKNALRTLLVVACGAVAVLGAGHLDQFVALIGSLACVPLLFIYPPLLHYIGLADESPALFRVLDIGLIIAGVVAMIYTTIVTIQGGL</sequence>
<reference evidence="9 10" key="1">
    <citation type="submission" date="2024-01" db="EMBL/GenBank/DDBJ databases">
        <authorList>
            <person name="Allen C."/>
            <person name="Tagirdzhanova G."/>
        </authorList>
    </citation>
    <scope>NUCLEOTIDE SEQUENCE [LARGE SCALE GENOMIC DNA]</scope>
</reference>
<dbReference type="EMBL" id="CAWUHC010000068">
    <property type="protein sequence ID" value="CAK7227778.1"/>
    <property type="molecule type" value="Genomic_DNA"/>
</dbReference>
<feature type="compositionally biased region" description="Acidic residues" evidence="6">
    <location>
        <begin position="96"/>
        <end position="105"/>
    </location>
</feature>
<evidence type="ECO:0000259" key="8">
    <source>
        <dbReference type="Pfam" id="PF01490"/>
    </source>
</evidence>
<feature type="compositionally biased region" description="Low complexity" evidence="6">
    <location>
        <begin position="362"/>
        <end position="376"/>
    </location>
</feature>
<feature type="compositionally biased region" description="Low complexity" evidence="6">
    <location>
        <begin position="57"/>
        <end position="74"/>
    </location>
</feature>
<dbReference type="PANTHER" id="PTHR22950">
    <property type="entry name" value="AMINO ACID TRANSPORTER"/>
    <property type="match status" value="1"/>
</dbReference>
<evidence type="ECO:0000256" key="3">
    <source>
        <dbReference type="ARBA" id="ARBA00022692"/>
    </source>
</evidence>
<dbReference type="PANTHER" id="PTHR22950:SF332">
    <property type="entry name" value="AMINO ACID TRANSPORTER (EUROFUNG)"/>
    <property type="match status" value="1"/>
</dbReference>
<feature type="transmembrane region" description="Helical" evidence="7">
    <location>
        <begin position="657"/>
        <end position="682"/>
    </location>
</feature>
<evidence type="ECO:0000256" key="4">
    <source>
        <dbReference type="ARBA" id="ARBA00022989"/>
    </source>
</evidence>
<name>A0ABP0C7I1_9PEZI</name>
<feature type="transmembrane region" description="Helical" evidence="7">
    <location>
        <begin position="540"/>
        <end position="561"/>
    </location>
</feature>
<proteinExistence type="inferred from homology"/>
<evidence type="ECO:0000313" key="9">
    <source>
        <dbReference type="EMBL" id="CAK7227778.1"/>
    </source>
</evidence>
<feature type="region of interest" description="Disordered" evidence="6">
    <location>
        <begin position="299"/>
        <end position="378"/>
    </location>
</feature>
<feature type="transmembrane region" description="Helical" evidence="7">
    <location>
        <begin position="413"/>
        <end position="434"/>
    </location>
</feature>
<evidence type="ECO:0000256" key="7">
    <source>
        <dbReference type="SAM" id="Phobius"/>
    </source>
</evidence>
<dbReference type="Pfam" id="PF01490">
    <property type="entry name" value="Aa_trans"/>
    <property type="match status" value="1"/>
</dbReference>
<feature type="transmembrane region" description="Helical" evidence="7">
    <location>
        <begin position="613"/>
        <end position="637"/>
    </location>
</feature>
<evidence type="ECO:0000256" key="5">
    <source>
        <dbReference type="ARBA" id="ARBA00023136"/>
    </source>
</evidence>